<keyword evidence="2" id="KW-1185">Reference proteome</keyword>
<gene>
    <name evidence="1" type="ORF">GB927_025675</name>
</gene>
<dbReference type="Proteomes" id="UP000996601">
    <property type="component" value="Unassembled WGS sequence"/>
</dbReference>
<dbReference type="EMBL" id="WHSB02000012">
    <property type="protein sequence ID" value="MCQ4633455.1"/>
    <property type="molecule type" value="Genomic_DNA"/>
</dbReference>
<comment type="caution">
    <text evidence="1">The sequence shown here is derived from an EMBL/GenBank/DDBJ whole genome shotgun (WGS) entry which is preliminary data.</text>
</comment>
<dbReference type="PROSITE" id="PS51257">
    <property type="entry name" value="PROKAR_LIPOPROTEIN"/>
    <property type="match status" value="1"/>
</dbReference>
<accession>A0ABT1RE50</accession>
<reference evidence="1" key="1">
    <citation type="submission" date="2021-07" db="EMBL/GenBank/DDBJ databases">
        <title>Shinella sp. nov., a novel member of the genus Shinella from water.</title>
        <authorList>
            <person name="Deng Y."/>
        </authorList>
    </citation>
    <scope>NUCLEOTIDE SEQUENCE</scope>
    <source>
        <strain evidence="1">CPCC 100929</strain>
    </source>
</reference>
<organism evidence="1 2">
    <name type="scientific">Shinella lacus</name>
    <dbReference type="NCBI Taxonomy" id="2654216"/>
    <lineage>
        <taxon>Bacteria</taxon>
        <taxon>Pseudomonadati</taxon>
        <taxon>Pseudomonadota</taxon>
        <taxon>Alphaproteobacteria</taxon>
        <taxon>Hyphomicrobiales</taxon>
        <taxon>Rhizobiaceae</taxon>
        <taxon>Shinella</taxon>
    </lineage>
</organism>
<evidence type="ECO:0000313" key="2">
    <source>
        <dbReference type="Proteomes" id="UP000996601"/>
    </source>
</evidence>
<sequence>MRLPVAIMLSGLALLAGCQTKGEKKAPCLPISGYVEADDLCGPAMPVNDVFAPVLKE</sequence>
<dbReference type="RefSeq" id="WP_256120064.1">
    <property type="nucleotide sequence ID" value="NZ_WHSB02000012.1"/>
</dbReference>
<proteinExistence type="predicted"/>
<name>A0ABT1RE50_9HYPH</name>
<evidence type="ECO:0000313" key="1">
    <source>
        <dbReference type="EMBL" id="MCQ4633455.1"/>
    </source>
</evidence>
<evidence type="ECO:0008006" key="3">
    <source>
        <dbReference type="Google" id="ProtNLM"/>
    </source>
</evidence>
<protein>
    <recommendedName>
        <fullName evidence="3">Lipoprotein</fullName>
    </recommendedName>
</protein>